<dbReference type="Pfam" id="PF26102">
    <property type="entry name" value="Ig_SPL7"/>
    <property type="match status" value="1"/>
</dbReference>
<evidence type="ECO:0000256" key="6">
    <source>
        <dbReference type="SAM" id="Phobius"/>
    </source>
</evidence>
<feature type="transmembrane region" description="Helical" evidence="6">
    <location>
        <begin position="591"/>
        <end position="613"/>
    </location>
</feature>
<proteinExistence type="predicted"/>
<comment type="caution">
    <text evidence="8">The sequence shown here is derived from an EMBL/GenBank/DDBJ whole genome shotgun (WGS) entry which is preliminary data.</text>
</comment>
<dbReference type="Gene3D" id="4.10.1100.10">
    <property type="entry name" value="Transcription factor, SBP-box domain"/>
    <property type="match status" value="1"/>
</dbReference>
<keyword evidence="6" id="KW-1133">Transmembrane helix</keyword>
<keyword evidence="6" id="KW-0472">Membrane</keyword>
<keyword evidence="3" id="KW-0862">Zinc</keyword>
<evidence type="ECO:0000256" key="2">
    <source>
        <dbReference type="ARBA" id="ARBA00022771"/>
    </source>
</evidence>
<keyword evidence="6" id="KW-0812">Transmembrane</keyword>
<reference evidence="8 9" key="1">
    <citation type="journal article" date="2019" name="Nat. Plants">
        <title>Genome sequencing of Musa balbisiana reveals subgenome evolution and function divergence in polyploid bananas.</title>
        <authorList>
            <person name="Yao X."/>
        </authorList>
    </citation>
    <scope>NUCLEOTIDE SEQUENCE [LARGE SCALE GENOMIC DNA]</scope>
    <source>
        <strain evidence="9">cv. DH-PKW</strain>
        <tissue evidence="8">Leaves</tissue>
    </source>
</reference>
<feature type="region of interest" description="Disordered" evidence="5">
    <location>
        <begin position="520"/>
        <end position="579"/>
    </location>
</feature>
<dbReference type="Pfam" id="PF03110">
    <property type="entry name" value="SBP"/>
    <property type="match status" value="1"/>
</dbReference>
<evidence type="ECO:0000256" key="4">
    <source>
        <dbReference type="PROSITE-ProRule" id="PRU00470"/>
    </source>
</evidence>
<dbReference type="GO" id="GO:0003677">
    <property type="term" value="F:DNA binding"/>
    <property type="evidence" value="ECO:0007669"/>
    <property type="project" value="InterPro"/>
</dbReference>
<keyword evidence="1" id="KW-0479">Metal-binding</keyword>
<gene>
    <name evidence="8" type="ORF">C4D60_Mb05t28560</name>
</gene>
<dbReference type="GO" id="GO:0005634">
    <property type="term" value="C:nucleus"/>
    <property type="evidence" value="ECO:0007669"/>
    <property type="project" value="InterPro"/>
</dbReference>
<dbReference type="InterPro" id="IPR044817">
    <property type="entry name" value="SBP-like"/>
</dbReference>
<dbReference type="PANTHER" id="PTHR31251">
    <property type="entry name" value="SQUAMOSA PROMOTER-BINDING-LIKE PROTEIN 4"/>
    <property type="match status" value="1"/>
</dbReference>
<keyword evidence="9" id="KW-1185">Reference proteome</keyword>
<dbReference type="STRING" id="52838.A0A4S8JZJ6"/>
<evidence type="ECO:0000313" key="9">
    <source>
        <dbReference type="Proteomes" id="UP000317650"/>
    </source>
</evidence>
<dbReference type="AlphaFoldDB" id="A0A4S8JZJ6"/>
<evidence type="ECO:0000256" key="3">
    <source>
        <dbReference type="ARBA" id="ARBA00022833"/>
    </source>
</evidence>
<dbReference type="EMBL" id="PYDT01000003">
    <property type="protein sequence ID" value="THU67806.1"/>
    <property type="molecule type" value="Genomic_DNA"/>
</dbReference>
<evidence type="ECO:0000259" key="7">
    <source>
        <dbReference type="PROSITE" id="PS51141"/>
    </source>
</evidence>
<dbReference type="Proteomes" id="UP000317650">
    <property type="component" value="Chromosome 5"/>
</dbReference>
<dbReference type="PROSITE" id="PS51141">
    <property type="entry name" value="ZF_SBP"/>
    <property type="match status" value="1"/>
</dbReference>
<feature type="compositionally biased region" description="Polar residues" evidence="5">
    <location>
        <begin position="520"/>
        <end position="531"/>
    </location>
</feature>
<evidence type="ECO:0000256" key="5">
    <source>
        <dbReference type="SAM" id="MobiDB-lite"/>
    </source>
</evidence>
<dbReference type="GO" id="GO:0008270">
    <property type="term" value="F:zinc ion binding"/>
    <property type="evidence" value="ECO:0007669"/>
    <property type="project" value="UniProtKB-KW"/>
</dbReference>
<dbReference type="SUPFAM" id="SSF103612">
    <property type="entry name" value="SBT domain"/>
    <property type="match status" value="1"/>
</dbReference>
<evidence type="ECO:0000256" key="1">
    <source>
        <dbReference type="ARBA" id="ARBA00022723"/>
    </source>
</evidence>
<keyword evidence="2 4" id="KW-0863">Zinc-finger</keyword>
<dbReference type="InterPro" id="IPR004333">
    <property type="entry name" value="SBP_dom"/>
</dbReference>
<dbReference type="InterPro" id="IPR036893">
    <property type="entry name" value="SBP_sf"/>
</dbReference>
<evidence type="ECO:0000313" key="8">
    <source>
        <dbReference type="EMBL" id="THU67806.1"/>
    </source>
</evidence>
<protein>
    <recommendedName>
        <fullName evidence="7">SBP-type domain-containing protein</fullName>
    </recommendedName>
</protein>
<sequence>MAVIYVTSRHGDAPKCAIVVVGGVGTDRHRLKRRAGFLQMEDQDTVSGPESIAAAFEWGGLLDFAVDHDEDSSLFHPWTMGASDPPMPPLPPHTATLPLVRPPSAVAGEGSALARKRDPRFVCSNFVAGRTPCSCPAEKEDAGTTGAAGSERKRARKARAAPVAACRCQVPRCEADIGELKGYHRRHRVCLRCACASSVVLDGESKRYCQQCGKFLTNESPQEREKRGGGGGEDGYLIALSFIVFETFCSMNLDQTSLMSTRMEVQVPRLHYVYPTFFEAGQPVEFIACGSNINQPKFRFFVSFAGKYLGLYQEEITPCEVNDMDSICHCEHQMFRINIPQTDSDIFGPAFIEVENKLGISNFVPILFGNKLICSEFEKIYRKVCDNCCLDDIYRTTDADATSRSCKSFVSKQTGISALLLDFAWVLRNPVLEKREELLSSTNIWRLMRLSKFLLQMESFNLLEVVLHYLDGINLPSSKCNANDTWDDDWCLFLNYMNQAREILSQRRTYHMRLELGSENSSCRSDFSQSDGDSDRKNYVLHGNQDTGRRNKDGDQEEHDDTPVLMSERSQIPNCHPKEGLRGTSFTRKTAMHVAVLIAVSAVVCFSACLALFHLNKVEDIAVFLKRRLFDKQQP</sequence>
<name>A0A4S8JZJ6_MUSBA</name>
<dbReference type="PANTHER" id="PTHR31251:SF108">
    <property type="entry name" value="SQUAMOSA PROMOTER-BINDING-LIKE PROTEIN 7"/>
    <property type="match status" value="1"/>
</dbReference>
<accession>A0A4S8JZJ6</accession>
<feature type="domain" description="SBP-type" evidence="7">
    <location>
        <begin position="165"/>
        <end position="240"/>
    </location>
</feature>
<organism evidence="8 9">
    <name type="scientific">Musa balbisiana</name>
    <name type="common">Banana</name>
    <dbReference type="NCBI Taxonomy" id="52838"/>
    <lineage>
        <taxon>Eukaryota</taxon>
        <taxon>Viridiplantae</taxon>
        <taxon>Streptophyta</taxon>
        <taxon>Embryophyta</taxon>
        <taxon>Tracheophyta</taxon>
        <taxon>Spermatophyta</taxon>
        <taxon>Magnoliopsida</taxon>
        <taxon>Liliopsida</taxon>
        <taxon>Zingiberales</taxon>
        <taxon>Musaceae</taxon>
        <taxon>Musa</taxon>
    </lineage>
</organism>